<comment type="caution">
    <text evidence="2">The sequence shown here is derived from an EMBL/GenBank/DDBJ whole genome shotgun (WGS) entry which is preliminary data.</text>
</comment>
<proteinExistence type="predicted"/>
<sequence length="187" mass="21347">MAPGGMTQFLTAAQGMPEEIEEFLDKRIKTFMWEGRSVAPINNDILFLPIEQGGKNLLCIKDHNNAIKLKDLGDFLTKDEDRAKWCYLADKGFQKEVPQGIIVDKKARINPFIQTWAPLQKKLPRPLKRMYRTATKFGLTFDALALEKNVKDEIPVWFHPGGKKDLARHNNSSRAKCLRDNHGVKTV</sequence>
<evidence type="ECO:0000313" key="2">
    <source>
        <dbReference type="EMBL" id="KAJ7718280.1"/>
    </source>
</evidence>
<organism evidence="2 3">
    <name type="scientific">Mycena metata</name>
    <dbReference type="NCBI Taxonomy" id="1033252"/>
    <lineage>
        <taxon>Eukaryota</taxon>
        <taxon>Fungi</taxon>
        <taxon>Dikarya</taxon>
        <taxon>Basidiomycota</taxon>
        <taxon>Agaricomycotina</taxon>
        <taxon>Agaricomycetes</taxon>
        <taxon>Agaricomycetidae</taxon>
        <taxon>Agaricales</taxon>
        <taxon>Marasmiineae</taxon>
        <taxon>Mycenaceae</taxon>
        <taxon>Mycena</taxon>
    </lineage>
</organism>
<name>A0AAD7HEC3_9AGAR</name>
<evidence type="ECO:0000256" key="1">
    <source>
        <dbReference type="SAM" id="MobiDB-lite"/>
    </source>
</evidence>
<gene>
    <name evidence="2" type="ORF">B0H16DRAFT_1337550</name>
</gene>
<protein>
    <submittedName>
        <fullName evidence="2">Uncharacterized protein</fullName>
    </submittedName>
</protein>
<accession>A0AAD7HEC3</accession>
<reference evidence="2" key="1">
    <citation type="submission" date="2023-03" db="EMBL/GenBank/DDBJ databases">
        <title>Massive genome expansion in bonnet fungi (Mycena s.s.) driven by repeated elements and novel gene families across ecological guilds.</title>
        <authorList>
            <consortium name="Lawrence Berkeley National Laboratory"/>
            <person name="Harder C.B."/>
            <person name="Miyauchi S."/>
            <person name="Viragh M."/>
            <person name="Kuo A."/>
            <person name="Thoen E."/>
            <person name="Andreopoulos B."/>
            <person name="Lu D."/>
            <person name="Skrede I."/>
            <person name="Drula E."/>
            <person name="Henrissat B."/>
            <person name="Morin E."/>
            <person name="Kohler A."/>
            <person name="Barry K."/>
            <person name="LaButti K."/>
            <person name="Morin E."/>
            <person name="Salamov A."/>
            <person name="Lipzen A."/>
            <person name="Mereny Z."/>
            <person name="Hegedus B."/>
            <person name="Baldrian P."/>
            <person name="Stursova M."/>
            <person name="Weitz H."/>
            <person name="Taylor A."/>
            <person name="Grigoriev I.V."/>
            <person name="Nagy L.G."/>
            <person name="Martin F."/>
            <person name="Kauserud H."/>
        </authorList>
    </citation>
    <scope>NUCLEOTIDE SEQUENCE</scope>
    <source>
        <strain evidence="2">CBHHK182m</strain>
    </source>
</reference>
<keyword evidence="3" id="KW-1185">Reference proteome</keyword>
<feature type="region of interest" description="Disordered" evidence="1">
    <location>
        <begin position="168"/>
        <end position="187"/>
    </location>
</feature>
<evidence type="ECO:0000313" key="3">
    <source>
        <dbReference type="Proteomes" id="UP001215598"/>
    </source>
</evidence>
<dbReference type="AlphaFoldDB" id="A0AAD7HEC3"/>
<feature type="non-terminal residue" evidence="2">
    <location>
        <position position="187"/>
    </location>
</feature>
<dbReference type="EMBL" id="JARKIB010000267">
    <property type="protein sequence ID" value="KAJ7718280.1"/>
    <property type="molecule type" value="Genomic_DNA"/>
</dbReference>
<dbReference type="Proteomes" id="UP001215598">
    <property type="component" value="Unassembled WGS sequence"/>
</dbReference>
<feature type="compositionally biased region" description="Basic and acidic residues" evidence="1">
    <location>
        <begin position="177"/>
        <end position="187"/>
    </location>
</feature>